<dbReference type="RefSeq" id="WP_087649980.1">
    <property type="nucleotide sequence ID" value="NZ_FCON02000257.1"/>
</dbReference>
<keyword evidence="2" id="KW-1185">Reference proteome</keyword>
<dbReference type="Proteomes" id="UP000054770">
    <property type="component" value="Unassembled WGS sequence"/>
</dbReference>
<sequence length="168" mass="18287">MKFFKGLTLAAVVAGLLKGLVWVLAMGTANIAGREVGKIVYESSQDAYYAGHLSELAAAINNKLTLPQTRTNPAGENIRIEPVTAGENALNYSYTILDYTAEQLSDGGFDSARYMQENLPGQRSNACADKGTRKIPERGIRLHYAYSSKDGQRMVAYDILPADCDFKG</sequence>
<reference evidence="1" key="1">
    <citation type="submission" date="2016-01" db="EMBL/GenBank/DDBJ databases">
        <authorList>
            <person name="Peeters C."/>
        </authorList>
    </citation>
    <scope>NUCLEOTIDE SEQUENCE [LARGE SCALE GENOMIC DNA]</scope>
    <source>
        <strain evidence="1">LMG 22940</strain>
    </source>
</reference>
<evidence type="ECO:0000313" key="1">
    <source>
        <dbReference type="EMBL" id="SAL86988.1"/>
    </source>
</evidence>
<dbReference type="AlphaFoldDB" id="A0A158L0R7"/>
<comment type="caution">
    <text evidence="1">The sequence shown here is derived from an EMBL/GenBank/DDBJ whole genome shotgun (WGS) entry which is preliminary data.</text>
</comment>
<proteinExistence type="predicted"/>
<protein>
    <submittedName>
        <fullName evidence="1">Uncharacterized protein</fullName>
    </submittedName>
</protein>
<organism evidence="1 2">
    <name type="scientific">Caballeronia choica</name>
    <dbReference type="NCBI Taxonomy" id="326476"/>
    <lineage>
        <taxon>Bacteria</taxon>
        <taxon>Pseudomonadati</taxon>
        <taxon>Pseudomonadota</taxon>
        <taxon>Betaproteobacteria</taxon>
        <taxon>Burkholderiales</taxon>
        <taxon>Burkholderiaceae</taxon>
        <taxon>Caballeronia</taxon>
    </lineage>
</organism>
<gene>
    <name evidence="1" type="ORF">AWB68_08230</name>
</gene>
<accession>A0A158L0R7</accession>
<dbReference type="EMBL" id="FCON02000257">
    <property type="protein sequence ID" value="SAL86988.1"/>
    <property type="molecule type" value="Genomic_DNA"/>
</dbReference>
<name>A0A158L0R7_9BURK</name>
<evidence type="ECO:0000313" key="2">
    <source>
        <dbReference type="Proteomes" id="UP000054770"/>
    </source>
</evidence>